<dbReference type="STRING" id="28094.SAMN06295900_10976"/>
<feature type="binding site" evidence="12">
    <location>
        <position position="176"/>
    </location>
    <ligand>
        <name>pyridoxal 5'-phosphate</name>
        <dbReference type="ChEBI" id="CHEBI:597326"/>
    </ligand>
</feature>
<evidence type="ECO:0000256" key="2">
    <source>
        <dbReference type="ARBA" id="ARBA00005099"/>
    </source>
</evidence>
<evidence type="ECO:0000313" key="14">
    <source>
        <dbReference type="EMBL" id="SMF52792.1"/>
    </source>
</evidence>
<gene>
    <name evidence="12" type="primary">serC</name>
    <name evidence="14" type="ORF">SAMN06295900_10976</name>
</gene>
<dbReference type="UniPathway" id="UPA00135">
    <property type="reaction ID" value="UER00197"/>
</dbReference>
<comment type="function">
    <text evidence="12">Catalyzes the reversible conversion of 3-phosphohydroxypyruvate to phosphoserine and of 3-hydroxy-2-oxo-4-phosphonooxybutanoate to phosphohydroxythreonine.</text>
</comment>
<evidence type="ECO:0000259" key="13">
    <source>
        <dbReference type="Pfam" id="PF00266"/>
    </source>
</evidence>
<keyword evidence="9 12" id="KW-0718">Serine biosynthesis</keyword>
<evidence type="ECO:0000256" key="6">
    <source>
        <dbReference type="ARBA" id="ARBA00022679"/>
    </source>
</evidence>
<dbReference type="FunFam" id="3.90.1150.10:FF:000006">
    <property type="entry name" value="Phosphoserine aminotransferase"/>
    <property type="match status" value="1"/>
</dbReference>
<dbReference type="FunFam" id="3.40.640.10:FF:000010">
    <property type="entry name" value="Phosphoserine aminotransferase"/>
    <property type="match status" value="1"/>
</dbReference>
<dbReference type="PANTHER" id="PTHR43247:SF1">
    <property type="entry name" value="PHOSPHOSERINE AMINOTRANSFERASE"/>
    <property type="match status" value="1"/>
</dbReference>
<dbReference type="RefSeq" id="WP_199187042.1">
    <property type="nucleotide sequence ID" value="NZ_BSQD01000009.1"/>
</dbReference>
<feature type="binding site" evidence="12">
    <location>
        <position position="219"/>
    </location>
    <ligand>
        <name>pyridoxal 5'-phosphate</name>
        <dbReference type="ChEBI" id="CHEBI:597326"/>
    </ligand>
</feature>
<dbReference type="GO" id="GO:0006564">
    <property type="term" value="P:L-serine biosynthetic process"/>
    <property type="evidence" value="ECO:0007669"/>
    <property type="project" value="UniProtKB-UniRule"/>
</dbReference>
<dbReference type="InterPro" id="IPR020578">
    <property type="entry name" value="Aminotrans_V_PyrdxlP_BS"/>
</dbReference>
<dbReference type="AlphaFoldDB" id="A0A1X7FII4"/>
<keyword evidence="4 12" id="KW-0032">Aminotransferase</keyword>
<dbReference type="Pfam" id="PF00266">
    <property type="entry name" value="Aminotran_5"/>
    <property type="match status" value="1"/>
</dbReference>
<comment type="pathway">
    <text evidence="1 12">Cofactor biosynthesis; pyridoxine 5'-phosphate biosynthesis; pyridoxine 5'-phosphate from D-erythrose 4-phosphate: step 3/5.</text>
</comment>
<dbReference type="SUPFAM" id="SSF53383">
    <property type="entry name" value="PLP-dependent transferases"/>
    <property type="match status" value="1"/>
</dbReference>
<dbReference type="GO" id="GO:0030170">
    <property type="term" value="F:pyridoxal phosphate binding"/>
    <property type="evidence" value="ECO:0007669"/>
    <property type="project" value="UniProtKB-UniRule"/>
</dbReference>
<dbReference type="Proteomes" id="UP000192911">
    <property type="component" value="Unassembled WGS sequence"/>
</dbReference>
<comment type="catalytic activity">
    <reaction evidence="11 12">
        <text>O-phospho-L-serine + 2-oxoglutarate = 3-phosphooxypyruvate + L-glutamate</text>
        <dbReference type="Rhea" id="RHEA:14329"/>
        <dbReference type="ChEBI" id="CHEBI:16810"/>
        <dbReference type="ChEBI" id="CHEBI:18110"/>
        <dbReference type="ChEBI" id="CHEBI:29985"/>
        <dbReference type="ChEBI" id="CHEBI:57524"/>
        <dbReference type="EC" id="2.6.1.52"/>
    </reaction>
</comment>
<comment type="similarity">
    <text evidence="3 12">Belongs to the class-V pyridoxal-phosphate-dependent aminotransferase family. SerC subfamily.</text>
</comment>
<dbReference type="GO" id="GO:0005737">
    <property type="term" value="C:cytoplasm"/>
    <property type="evidence" value="ECO:0007669"/>
    <property type="project" value="UniProtKB-SubCell"/>
</dbReference>
<dbReference type="HAMAP" id="MF_00160">
    <property type="entry name" value="SerC_aminotrans_5"/>
    <property type="match status" value="1"/>
</dbReference>
<dbReference type="NCBIfam" id="NF003764">
    <property type="entry name" value="PRK05355.1"/>
    <property type="match status" value="1"/>
</dbReference>
<dbReference type="UniPathway" id="UPA00244">
    <property type="reaction ID" value="UER00311"/>
</dbReference>
<evidence type="ECO:0000256" key="7">
    <source>
        <dbReference type="ARBA" id="ARBA00022898"/>
    </source>
</evidence>
<sequence length="385" mass="40816">MKNDVHAFLGSSARRDARWNFGAGPSRLPDAVLAQAGERLLTRAADGMAAIERPFTGAAYREVLAEARGRLARLLGVPDHYRVLFLAGGASLQFSAVPMNLLDPSSGLCRGAYADSGYWSRRAIAEASRHAKTSVVARPAGSGEAGGGEPPLATPQLDGWHLPRDSAYCHITANETADGIAYPAWPETGGVPLVADASSCLLSAPMDVSRFGLIYASAQKNIGPSGLTLVIVREDLLHRPASSAPAPLQYRTQADAESCASTPPMLAVHLAALVFEWIEACGGLAAMAAANARKASLLYRAIDESGGFYVAPVEPGHRSITNIRFHLDEASLTERFMDESEAAGLLHLRGHPRLGGVRASLYNAMPEAGAQALAGFMIDFAKRYR</sequence>
<evidence type="ECO:0000256" key="5">
    <source>
        <dbReference type="ARBA" id="ARBA00022605"/>
    </source>
</evidence>
<dbReference type="Gene3D" id="3.90.1150.10">
    <property type="entry name" value="Aspartate Aminotransferase, domain 1"/>
    <property type="match status" value="1"/>
</dbReference>
<organism evidence="14 15">
    <name type="scientific">Trinickia caryophylli</name>
    <name type="common">Paraburkholderia caryophylli</name>
    <dbReference type="NCBI Taxonomy" id="28094"/>
    <lineage>
        <taxon>Bacteria</taxon>
        <taxon>Pseudomonadati</taxon>
        <taxon>Pseudomonadota</taxon>
        <taxon>Betaproteobacteria</taxon>
        <taxon>Burkholderiales</taxon>
        <taxon>Burkholderiaceae</taxon>
        <taxon>Trinickia</taxon>
    </lineage>
</organism>
<dbReference type="GO" id="GO:0004648">
    <property type="term" value="F:O-phospho-L-serine:2-oxoglutarate aminotransferase activity"/>
    <property type="evidence" value="ECO:0007669"/>
    <property type="project" value="UniProtKB-UniRule"/>
</dbReference>
<dbReference type="PANTHER" id="PTHR43247">
    <property type="entry name" value="PHOSPHOSERINE AMINOTRANSFERASE"/>
    <property type="match status" value="1"/>
</dbReference>
<dbReference type="GeneID" id="95549870"/>
<name>A0A1X7FII4_TRICW</name>
<dbReference type="Gene3D" id="3.40.640.10">
    <property type="entry name" value="Type I PLP-dependent aspartate aminotransferase-like (Major domain)"/>
    <property type="match status" value="1"/>
</dbReference>
<dbReference type="PROSITE" id="PS00595">
    <property type="entry name" value="AA_TRANSFER_CLASS_5"/>
    <property type="match status" value="1"/>
</dbReference>
<accession>A0A1X7FII4</accession>
<evidence type="ECO:0000256" key="9">
    <source>
        <dbReference type="ARBA" id="ARBA00023299"/>
    </source>
</evidence>
<protein>
    <recommendedName>
        <fullName evidence="12">Phosphoserine aminotransferase</fullName>
        <ecNumber evidence="12">2.6.1.52</ecNumber>
    </recommendedName>
    <alternativeName>
        <fullName evidence="12">Phosphohydroxythreonine aminotransferase</fullName>
        <shortName evidence="12">PSAT</shortName>
    </alternativeName>
</protein>
<evidence type="ECO:0000256" key="10">
    <source>
        <dbReference type="ARBA" id="ARBA00047630"/>
    </source>
</evidence>
<feature type="binding site" evidence="12">
    <location>
        <position position="196"/>
    </location>
    <ligand>
        <name>pyridoxal 5'-phosphate</name>
        <dbReference type="ChEBI" id="CHEBI:597326"/>
    </ligand>
</feature>
<dbReference type="InterPro" id="IPR015422">
    <property type="entry name" value="PyrdxlP-dep_Trfase_small"/>
</dbReference>
<dbReference type="EMBL" id="FXAH01000009">
    <property type="protein sequence ID" value="SMF52792.1"/>
    <property type="molecule type" value="Genomic_DNA"/>
</dbReference>
<reference evidence="15" key="1">
    <citation type="submission" date="2017-04" db="EMBL/GenBank/DDBJ databases">
        <authorList>
            <person name="Varghese N."/>
            <person name="Submissions S."/>
        </authorList>
    </citation>
    <scope>NUCLEOTIDE SEQUENCE [LARGE SCALE GENOMIC DNA]</scope>
    <source>
        <strain evidence="15">Ballard 720</strain>
    </source>
</reference>
<dbReference type="InterPro" id="IPR000192">
    <property type="entry name" value="Aminotrans_V_dom"/>
</dbReference>
<keyword evidence="5 12" id="KW-0028">Amino-acid biosynthesis</keyword>
<keyword evidence="8 12" id="KW-0664">Pyridoxine biosynthesis</keyword>
<dbReference type="EC" id="2.6.1.52" evidence="12"/>
<evidence type="ECO:0000256" key="1">
    <source>
        <dbReference type="ARBA" id="ARBA00004915"/>
    </source>
</evidence>
<dbReference type="InterPro" id="IPR015424">
    <property type="entry name" value="PyrdxlP-dep_Trfase"/>
</dbReference>
<keyword evidence="12" id="KW-0963">Cytoplasm</keyword>
<dbReference type="InterPro" id="IPR015421">
    <property type="entry name" value="PyrdxlP-dep_Trfase_major"/>
</dbReference>
<keyword evidence="15" id="KW-1185">Reference proteome</keyword>
<comment type="caution">
    <text evidence="12">Lacks conserved residue(s) required for the propagation of feature annotation.</text>
</comment>
<evidence type="ECO:0000256" key="4">
    <source>
        <dbReference type="ARBA" id="ARBA00022576"/>
    </source>
</evidence>
<evidence type="ECO:0000313" key="15">
    <source>
        <dbReference type="Proteomes" id="UP000192911"/>
    </source>
</evidence>
<feature type="binding site" evidence="12">
    <location>
        <begin position="90"/>
        <end position="91"/>
    </location>
    <ligand>
        <name>pyridoxal 5'-phosphate</name>
        <dbReference type="ChEBI" id="CHEBI:597326"/>
    </ligand>
</feature>
<dbReference type="PIRSF" id="PIRSF000525">
    <property type="entry name" value="SerC"/>
    <property type="match status" value="1"/>
</dbReference>
<comment type="subunit">
    <text evidence="12">Homodimer.</text>
</comment>
<comment type="subcellular location">
    <subcellularLocation>
        <location evidence="12">Cytoplasm</location>
    </subcellularLocation>
</comment>
<evidence type="ECO:0000256" key="3">
    <source>
        <dbReference type="ARBA" id="ARBA00006904"/>
    </source>
</evidence>
<proteinExistence type="inferred from homology"/>
<comment type="pathway">
    <text evidence="2 12">Amino-acid biosynthesis; L-serine biosynthesis; L-serine from 3-phospho-D-glycerate: step 2/3.</text>
</comment>
<feature type="domain" description="Aminotransferase class V" evidence="13">
    <location>
        <begin position="19"/>
        <end position="373"/>
    </location>
</feature>
<comment type="cofactor">
    <cofactor evidence="12">
        <name>pyridoxal 5'-phosphate</name>
        <dbReference type="ChEBI" id="CHEBI:597326"/>
    </cofactor>
    <text evidence="12">Binds 1 pyridoxal phosphate per subunit.</text>
</comment>
<dbReference type="InterPro" id="IPR022278">
    <property type="entry name" value="Pser_aminoTfrase"/>
</dbReference>
<evidence type="ECO:0000256" key="12">
    <source>
        <dbReference type="HAMAP-Rule" id="MF_00160"/>
    </source>
</evidence>
<dbReference type="GO" id="GO:0008615">
    <property type="term" value="P:pyridoxine biosynthetic process"/>
    <property type="evidence" value="ECO:0007669"/>
    <property type="project" value="UniProtKB-UniRule"/>
</dbReference>
<keyword evidence="6 12" id="KW-0808">Transferase</keyword>
<comment type="catalytic activity">
    <reaction evidence="10 12">
        <text>4-(phosphooxy)-L-threonine + 2-oxoglutarate = (R)-3-hydroxy-2-oxo-4-phosphooxybutanoate + L-glutamate</text>
        <dbReference type="Rhea" id="RHEA:16573"/>
        <dbReference type="ChEBI" id="CHEBI:16810"/>
        <dbReference type="ChEBI" id="CHEBI:29985"/>
        <dbReference type="ChEBI" id="CHEBI:58452"/>
        <dbReference type="ChEBI" id="CHEBI:58538"/>
        <dbReference type="EC" id="2.6.1.52"/>
    </reaction>
</comment>
<evidence type="ECO:0000256" key="11">
    <source>
        <dbReference type="ARBA" id="ARBA00049007"/>
    </source>
</evidence>
<feature type="binding site" evidence="12">
    <location>
        <position position="119"/>
    </location>
    <ligand>
        <name>pyridoxal 5'-phosphate</name>
        <dbReference type="ChEBI" id="CHEBI:597326"/>
    </ligand>
</feature>
<feature type="modified residue" description="N6-(pyridoxal phosphate)lysine" evidence="12">
    <location>
        <position position="220"/>
    </location>
</feature>
<keyword evidence="7 12" id="KW-0663">Pyridoxal phosphate</keyword>
<evidence type="ECO:0000256" key="8">
    <source>
        <dbReference type="ARBA" id="ARBA00023096"/>
    </source>
</evidence>